<dbReference type="SUPFAM" id="SSF49879">
    <property type="entry name" value="SMAD/FHA domain"/>
    <property type="match status" value="1"/>
</dbReference>
<dbReference type="Gene3D" id="1.10.510.10">
    <property type="entry name" value="Transferase(Phosphotransferase) domain 1"/>
    <property type="match status" value="1"/>
</dbReference>
<dbReference type="SMART" id="SM00240">
    <property type="entry name" value="FHA"/>
    <property type="match status" value="1"/>
</dbReference>
<dbReference type="Pfam" id="PF00069">
    <property type="entry name" value="Pkinase"/>
    <property type="match status" value="1"/>
</dbReference>
<dbReference type="SMART" id="SM00220">
    <property type="entry name" value="S_TKc"/>
    <property type="match status" value="1"/>
</dbReference>
<reference evidence="12" key="1">
    <citation type="submission" date="2015-11" db="EMBL/GenBank/DDBJ databases">
        <title>De novo transcriptome assembly of four potential Pierce s Disease insect vectors from Arizona vineyards.</title>
        <authorList>
            <person name="Tassone E.E."/>
        </authorList>
    </citation>
    <scope>NUCLEOTIDE SEQUENCE</scope>
</reference>
<dbReference type="InterPro" id="IPR017441">
    <property type="entry name" value="Protein_kinase_ATP_BS"/>
</dbReference>
<dbReference type="CDD" id="cd22666">
    <property type="entry name" value="FHA_CHK2"/>
    <property type="match status" value="1"/>
</dbReference>
<evidence type="ECO:0000259" key="10">
    <source>
        <dbReference type="PROSITE" id="PS50006"/>
    </source>
</evidence>
<dbReference type="GO" id="GO:0004674">
    <property type="term" value="F:protein serine/threonine kinase activity"/>
    <property type="evidence" value="ECO:0007669"/>
    <property type="project" value="UniProtKB-KW"/>
</dbReference>
<proteinExistence type="predicted"/>
<dbReference type="AlphaFoldDB" id="A0A1B6HWR7"/>
<evidence type="ECO:0000256" key="1">
    <source>
        <dbReference type="ARBA" id="ARBA00012513"/>
    </source>
</evidence>
<keyword evidence="5" id="KW-0418">Kinase</keyword>
<dbReference type="InterPro" id="IPR011009">
    <property type="entry name" value="Kinase-like_dom_sf"/>
</dbReference>
<dbReference type="EMBL" id="GECU01028587">
    <property type="protein sequence ID" value="JAS79119.1"/>
    <property type="molecule type" value="Transcribed_RNA"/>
</dbReference>
<evidence type="ECO:0000256" key="9">
    <source>
        <dbReference type="PROSITE-ProRule" id="PRU10141"/>
    </source>
</evidence>
<evidence type="ECO:0000256" key="4">
    <source>
        <dbReference type="ARBA" id="ARBA00022741"/>
    </source>
</evidence>
<evidence type="ECO:0000313" key="12">
    <source>
        <dbReference type="EMBL" id="JAS79119.1"/>
    </source>
</evidence>
<feature type="domain" description="Protein kinase" evidence="11">
    <location>
        <begin position="164"/>
        <end position="274"/>
    </location>
</feature>
<feature type="domain" description="FHA" evidence="10">
    <location>
        <begin position="60"/>
        <end position="120"/>
    </location>
</feature>
<protein>
    <recommendedName>
        <fullName evidence="1">non-specific serine/threonine protein kinase</fullName>
        <ecNumber evidence="1">2.7.11.1</ecNumber>
    </recommendedName>
</protein>
<evidence type="ECO:0000256" key="5">
    <source>
        <dbReference type="ARBA" id="ARBA00022777"/>
    </source>
</evidence>
<dbReference type="InterPro" id="IPR000719">
    <property type="entry name" value="Prot_kinase_dom"/>
</dbReference>
<comment type="catalytic activity">
    <reaction evidence="8">
        <text>L-seryl-[protein] + ATP = O-phospho-L-seryl-[protein] + ADP + H(+)</text>
        <dbReference type="Rhea" id="RHEA:17989"/>
        <dbReference type="Rhea" id="RHEA-COMP:9863"/>
        <dbReference type="Rhea" id="RHEA-COMP:11604"/>
        <dbReference type="ChEBI" id="CHEBI:15378"/>
        <dbReference type="ChEBI" id="CHEBI:29999"/>
        <dbReference type="ChEBI" id="CHEBI:30616"/>
        <dbReference type="ChEBI" id="CHEBI:83421"/>
        <dbReference type="ChEBI" id="CHEBI:456216"/>
        <dbReference type="EC" id="2.7.11.1"/>
    </reaction>
</comment>
<evidence type="ECO:0000256" key="2">
    <source>
        <dbReference type="ARBA" id="ARBA00022527"/>
    </source>
</evidence>
<dbReference type="Gene3D" id="2.60.200.20">
    <property type="match status" value="1"/>
</dbReference>
<keyword evidence="6 9" id="KW-0067">ATP-binding</keyword>
<keyword evidence="3" id="KW-0808">Transferase</keyword>
<feature type="non-terminal residue" evidence="12">
    <location>
        <position position="274"/>
    </location>
</feature>
<dbReference type="InterPro" id="IPR051131">
    <property type="entry name" value="NEK_Ser/Thr_kinase_NIMA"/>
</dbReference>
<dbReference type="PANTHER" id="PTHR44899">
    <property type="entry name" value="CAMK FAMILY PROTEIN KINASE"/>
    <property type="match status" value="1"/>
</dbReference>
<evidence type="ECO:0000256" key="8">
    <source>
        <dbReference type="ARBA" id="ARBA00048679"/>
    </source>
</evidence>
<evidence type="ECO:0000259" key="11">
    <source>
        <dbReference type="PROSITE" id="PS50011"/>
    </source>
</evidence>
<organism evidence="12">
    <name type="scientific">Homalodisca liturata</name>
    <dbReference type="NCBI Taxonomy" id="320908"/>
    <lineage>
        <taxon>Eukaryota</taxon>
        <taxon>Metazoa</taxon>
        <taxon>Ecdysozoa</taxon>
        <taxon>Arthropoda</taxon>
        <taxon>Hexapoda</taxon>
        <taxon>Insecta</taxon>
        <taxon>Pterygota</taxon>
        <taxon>Neoptera</taxon>
        <taxon>Paraneoptera</taxon>
        <taxon>Hemiptera</taxon>
        <taxon>Auchenorrhyncha</taxon>
        <taxon>Membracoidea</taxon>
        <taxon>Cicadellidae</taxon>
        <taxon>Cicadellinae</taxon>
        <taxon>Proconiini</taxon>
        <taxon>Homalodisca</taxon>
    </lineage>
</organism>
<evidence type="ECO:0000256" key="6">
    <source>
        <dbReference type="ARBA" id="ARBA00022840"/>
    </source>
</evidence>
<dbReference type="SUPFAM" id="SSF56112">
    <property type="entry name" value="Protein kinase-like (PK-like)"/>
    <property type="match status" value="1"/>
</dbReference>
<comment type="catalytic activity">
    <reaction evidence="7">
        <text>L-threonyl-[protein] + ATP = O-phospho-L-threonyl-[protein] + ADP + H(+)</text>
        <dbReference type="Rhea" id="RHEA:46608"/>
        <dbReference type="Rhea" id="RHEA-COMP:11060"/>
        <dbReference type="Rhea" id="RHEA-COMP:11605"/>
        <dbReference type="ChEBI" id="CHEBI:15378"/>
        <dbReference type="ChEBI" id="CHEBI:30013"/>
        <dbReference type="ChEBI" id="CHEBI:30616"/>
        <dbReference type="ChEBI" id="CHEBI:61977"/>
        <dbReference type="ChEBI" id="CHEBI:456216"/>
        <dbReference type="EC" id="2.7.11.1"/>
    </reaction>
</comment>
<dbReference type="GO" id="GO:0005524">
    <property type="term" value="F:ATP binding"/>
    <property type="evidence" value="ECO:0007669"/>
    <property type="project" value="UniProtKB-UniRule"/>
</dbReference>
<keyword evidence="4 9" id="KW-0547">Nucleotide-binding</keyword>
<dbReference type="PROSITE" id="PS50011">
    <property type="entry name" value="PROTEIN_KINASE_DOM"/>
    <property type="match status" value="1"/>
</dbReference>
<dbReference type="InterPro" id="IPR008984">
    <property type="entry name" value="SMAD_FHA_dom_sf"/>
</dbReference>
<keyword evidence="2" id="KW-0723">Serine/threonine-protein kinase</keyword>
<dbReference type="PROSITE" id="PS00107">
    <property type="entry name" value="PROTEIN_KINASE_ATP"/>
    <property type="match status" value="1"/>
</dbReference>
<accession>A0A1B6HWR7</accession>
<name>A0A1B6HWR7_9HEMI</name>
<dbReference type="Pfam" id="PF00498">
    <property type="entry name" value="FHA"/>
    <property type="match status" value="1"/>
</dbReference>
<dbReference type="PANTHER" id="PTHR44899:SF3">
    <property type="entry name" value="SERINE_THREONINE-PROTEIN KINASE NEK1"/>
    <property type="match status" value="1"/>
</dbReference>
<dbReference type="PROSITE" id="PS50006">
    <property type="entry name" value="FHA_DOMAIN"/>
    <property type="match status" value="1"/>
</dbReference>
<dbReference type="EC" id="2.7.11.1" evidence="1"/>
<dbReference type="FunFam" id="3.30.200.20:FF:000042">
    <property type="entry name" value="Aurora kinase A"/>
    <property type="match status" value="1"/>
</dbReference>
<sequence>MGDEQDVFLSPEVPNTQLVCSENTPVDTLDGYDDDESMWGWLYPTQNISFKPLAMQKDEYTFGRSPKCDVVFNDGCVCDNLLQVISKNHFKIFKETLSGIEAIHLMDLSMNGTFVNNNKIGKGNKVILKNKDEIALANLHNKVYVFIDTSFNKHWIPPEMKEIYSVIGPLGSGAYGEVKLAQNKINEKYVAIKKIQKREGKEGKTYNEVRILQNLKHPCVVTMEDVFDTSDSLYIVMEYVSGGELAKRIREVTRLSDGEAKCIFYQLVLALQYL</sequence>
<dbReference type="InterPro" id="IPR000253">
    <property type="entry name" value="FHA_dom"/>
</dbReference>
<gene>
    <name evidence="12" type="ORF">g.26133</name>
</gene>
<feature type="binding site" evidence="9">
    <location>
        <position position="194"/>
    </location>
    <ligand>
        <name>ATP</name>
        <dbReference type="ChEBI" id="CHEBI:30616"/>
    </ligand>
</feature>
<evidence type="ECO:0000256" key="3">
    <source>
        <dbReference type="ARBA" id="ARBA00022679"/>
    </source>
</evidence>
<evidence type="ECO:0000256" key="7">
    <source>
        <dbReference type="ARBA" id="ARBA00047899"/>
    </source>
</evidence>